<comment type="similarity">
    <text evidence="1">Belongs to the peptidase C1 family.</text>
</comment>
<accession>A0A6S6TKU3</accession>
<dbReference type="AlphaFoldDB" id="A0A6S6TKU3"/>
<reference evidence="3" key="1">
    <citation type="submission" date="2020-01" db="EMBL/GenBank/DDBJ databases">
        <authorList>
            <person name="Meier V. D."/>
            <person name="Meier V D."/>
        </authorList>
    </citation>
    <scope>NUCLEOTIDE SEQUENCE</scope>
    <source>
        <strain evidence="3">HLG_WM_MAG_01</strain>
    </source>
</reference>
<dbReference type="SUPFAM" id="SSF54001">
    <property type="entry name" value="Cysteine proteinases"/>
    <property type="match status" value="1"/>
</dbReference>
<dbReference type="InterPro" id="IPR038765">
    <property type="entry name" value="Papain-like_cys_pep_sf"/>
</dbReference>
<evidence type="ECO:0000313" key="3">
    <source>
        <dbReference type="EMBL" id="CAA6817150.1"/>
    </source>
</evidence>
<dbReference type="PROSITE" id="PS00639">
    <property type="entry name" value="THIOL_PROTEASE_HIS"/>
    <property type="match status" value="1"/>
</dbReference>
<dbReference type="Gene3D" id="3.90.70.10">
    <property type="entry name" value="Cysteine proteinases"/>
    <property type="match status" value="1"/>
</dbReference>
<feature type="non-terminal residue" evidence="3">
    <location>
        <position position="336"/>
    </location>
</feature>
<organism evidence="3">
    <name type="scientific">uncultured Sulfurovum sp</name>
    <dbReference type="NCBI Taxonomy" id="269237"/>
    <lineage>
        <taxon>Bacteria</taxon>
        <taxon>Pseudomonadati</taxon>
        <taxon>Campylobacterota</taxon>
        <taxon>Epsilonproteobacteria</taxon>
        <taxon>Campylobacterales</taxon>
        <taxon>Sulfurovaceae</taxon>
        <taxon>Sulfurovum</taxon>
        <taxon>environmental samples</taxon>
    </lineage>
</organism>
<protein>
    <submittedName>
        <fullName evidence="3">Cysteine protease</fullName>
    </submittedName>
</protein>
<feature type="domain" description="Peptidase C1A papain C-terminal" evidence="2">
    <location>
        <begin position="40"/>
        <end position="260"/>
    </location>
</feature>
<dbReference type="EMBL" id="CACVAS010000104">
    <property type="protein sequence ID" value="CAA6817150.1"/>
    <property type="molecule type" value="Genomic_DNA"/>
</dbReference>
<keyword evidence="3" id="KW-0378">Hydrolase</keyword>
<keyword evidence="3" id="KW-0645">Protease</keyword>
<proteinExistence type="inferred from homology"/>
<dbReference type="CDD" id="cd02619">
    <property type="entry name" value="Peptidase_C1"/>
    <property type="match status" value="1"/>
</dbReference>
<dbReference type="SMART" id="SM00645">
    <property type="entry name" value="Pept_C1"/>
    <property type="match status" value="1"/>
</dbReference>
<dbReference type="Pfam" id="PF00112">
    <property type="entry name" value="Peptidase_C1"/>
    <property type="match status" value="1"/>
</dbReference>
<feature type="non-terminal residue" evidence="3">
    <location>
        <position position="1"/>
    </location>
</feature>
<dbReference type="InterPro" id="IPR000668">
    <property type="entry name" value="Peptidase_C1A_C"/>
</dbReference>
<dbReference type="GO" id="GO:0008234">
    <property type="term" value="F:cysteine-type peptidase activity"/>
    <property type="evidence" value="ECO:0007669"/>
    <property type="project" value="InterPro"/>
</dbReference>
<sequence length="336" mass="38353">LLFFSSAVSETYYTGLVFDDEAYDNTPRSATLLTRDITFLPTSVSLEAYTPEVGSQGQTGTCTAWATAYGARTILESIAYNRMNRVQSTKNVFSPSYVYNQIRLKQGCKHGTYIHDALNLMKSEGVAKFNSFGFNCNKKVTYKDKQNALPYKIQDYKRLFARQSQNKVQLVKKALSQKKPVVIAMKIAKSFHKRAEDVWKPKQYEYQHISALGGHAMVIVGYDDNKDGGSFKLMNSWGKTWGENGFKWVRYQDFQYFVPYAYELITKPLPTKQVSLGGSLEFIGENGQRMNATYDKHRGIYVMNQSYYSGTRFNFIMTNKEPIYLYAFGLDALAKS</sequence>
<dbReference type="GO" id="GO:0006508">
    <property type="term" value="P:proteolysis"/>
    <property type="evidence" value="ECO:0007669"/>
    <property type="project" value="UniProtKB-KW"/>
</dbReference>
<gene>
    <name evidence="3" type="ORF">HELGO_WM99464</name>
</gene>
<dbReference type="InterPro" id="IPR025660">
    <property type="entry name" value="Pept_his_AS"/>
</dbReference>
<dbReference type="InterPro" id="IPR013128">
    <property type="entry name" value="Peptidase_C1A"/>
</dbReference>
<evidence type="ECO:0000256" key="1">
    <source>
        <dbReference type="ARBA" id="ARBA00008455"/>
    </source>
</evidence>
<evidence type="ECO:0000259" key="2">
    <source>
        <dbReference type="SMART" id="SM00645"/>
    </source>
</evidence>
<name>A0A6S6TKU3_9BACT</name>
<dbReference type="PANTHER" id="PTHR12411">
    <property type="entry name" value="CYSTEINE PROTEASE FAMILY C1-RELATED"/>
    <property type="match status" value="1"/>
</dbReference>